<name>A0A0C3BDE2_SERVB</name>
<sequence>MNSNFANIHSTLVHATDPMTIQCVLKMNILLHHGTIIFDCPKMRRSPIAPISLSPCGPS</sequence>
<dbReference type="HOGENOM" id="CLU_2962341_0_0_1"/>
<proteinExistence type="predicted"/>
<dbReference type="Proteomes" id="UP000054097">
    <property type="component" value="Unassembled WGS sequence"/>
</dbReference>
<reference evidence="2" key="2">
    <citation type="submission" date="2015-01" db="EMBL/GenBank/DDBJ databases">
        <title>Evolutionary Origins and Diversification of the Mycorrhizal Mutualists.</title>
        <authorList>
            <consortium name="DOE Joint Genome Institute"/>
            <consortium name="Mycorrhizal Genomics Consortium"/>
            <person name="Kohler A."/>
            <person name="Kuo A."/>
            <person name="Nagy L.G."/>
            <person name="Floudas D."/>
            <person name="Copeland A."/>
            <person name="Barry K.W."/>
            <person name="Cichocki N."/>
            <person name="Veneault-Fourrey C."/>
            <person name="LaButti K."/>
            <person name="Lindquist E.A."/>
            <person name="Lipzen A."/>
            <person name="Lundell T."/>
            <person name="Morin E."/>
            <person name="Murat C."/>
            <person name="Riley R."/>
            <person name="Ohm R."/>
            <person name="Sun H."/>
            <person name="Tunlid A."/>
            <person name="Henrissat B."/>
            <person name="Grigoriev I.V."/>
            <person name="Hibbett D.S."/>
            <person name="Martin F."/>
        </authorList>
    </citation>
    <scope>NUCLEOTIDE SEQUENCE [LARGE SCALE GENOMIC DNA]</scope>
    <source>
        <strain evidence="2">MAFF 305830</strain>
    </source>
</reference>
<evidence type="ECO:0000313" key="1">
    <source>
        <dbReference type="EMBL" id="KIM29471.1"/>
    </source>
</evidence>
<protein>
    <submittedName>
        <fullName evidence="1">Uncharacterized protein</fullName>
    </submittedName>
</protein>
<gene>
    <name evidence="1" type="ORF">M408DRAFT_328728</name>
</gene>
<keyword evidence="2" id="KW-1185">Reference proteome</keyword>
<organism evidence="1 2">
    <name type="scientific">Serendipita vermifera MAFF 305830</name>
    <dbReference type="NCBI Taxonomy" id="933852"/>
    <lineage>
        <taxon>Eukaryota</taxon>
        <taxon>Fungi</taxon>
        <taxon>Dikarya</taxon>
        <taxon>Basidiomycota</taxon>
        <taxon>Agaricomycotina</taxon>
        <taxon>Agaricomycetes</taxon>
        <taxon>Sebacinales</taxon>
        <taxon>Serendipitaceae</taxon>
        <taxon>Serendipita</taxon>
    </lineage>
</organism>
<dbReference type="AlphaFoldDB" id="A0A0C3BDE2"/>
<evidence type="ECO:0000313" key="2">
    <source>
        <dbReference type="Proteomes" id="UP000054097"/>
    </source>
</evidence>
<reference evidence="1 2" key="1">
    <citation type="submission" date="2014-04" db="EMBL/GenBank/DDBJ databases">
        <authorList>
            <consortium name="DOE Joint Genome Institute"/>
            <person name="Kuo A."/>
            <person name="Zuccaro A."/>
            <person name="Kohler A."/>
            <person name="Nagy L.G."/>
            <person name="Floudas D."/>
            <person name="Copeland A."/>
            <person name="Barry K.W."/>
            <person name="Cichocki N."/>
            <person name="Veneault-Fourrey C."/>
            <person name="LaButti K."/>
            <person name="Lindquist E.A."/>
            <person name="Lipzen A."/>
            <person name="Lundell T."/>
            <person name="Morin E."/>
            <person name="Murat C."/>
            <person name="Sun H."/>
            <person name="Tunlid A."/>
            <person name="Henrissat B."/>
            <person name="Grigoriev I.V."/>
            <person name="Hibbett D.S."/>
            <person name="Martin F."/>
            <person name="Nordberg H.P."/>
            <person name="Cantor M.N."/>
            <person name="Hua S.X."/>
        </authorList>
    </citation>
    <scope>NUCLEOTIDE SEQUENCE [LARGE SCALE GENOMIC DNA]</scope>
    <source>
        <strain evidence="1 2">MAFF 305830</strain>
    </source>
</reference>
<dbReference type="EMBL" id="KN824288">
    <property type="protein sequence ID" value="KIM29471.1"/>
    <property type="molecule type" value="Genomic_DNA"/>
</dbReference>
<accession>A0A0C3BDE2</accession>